<evidence type="ECO:0000256" key="6">
    <source>
        <dbReference type="RuleBase" id="RU362028"/>
    </source>
</evidence>
<gene>
    <name evidence="8" type="primary">rluD</name>
    <name evidence="8" type="ORF">ATN01_01985</name>
</gene>
<evidence type="ECO:0000256" key="2">
    <source>
        <dbReference type="ARBA" id="ARBA00023235"/>
    </source>
</evidence>
<dbReference type="EC" id="5.4.99.-" evidence="6"/>
<evidence type="ECO:0000256" key="5">
    <source>
        <dbReference type="PROSITE-ProRule" id="PRU00182"/>
    </source>
</evidence>
<proteinExistence type="inferred from homology"/>
<accession>A0A1B2H8R0</accession>
<dbReference type="InterPro" id="IPR006225">
    <property type="entry name" value="PsdUridine_synth_RluC/D"/>
</dbReference>
<evidence type="ECO:0000313" key="8">
    <source>
        <dbReference type="EMBL" id="ANZ22604.1"/>
    </source>
</evidence>
<comment type="catalytic activity">
    <reaction evidence="3">
        <text>uridine(1911/1915/1917) in 23S rRNA = pseudouridine(1911/1915/1917) in 23S rRNA</text>
        <dbReference type="Rhea" id="RHEA:42524"/>
        <dbReference type="Rhea" id="RHEA-COMP:10097"/>
        <dbReference type="Rhea" id="RHEA-COMP:10098"/>
        <dbReference type="ChEBI" id="CHEBI:65314"/>
        <dbReference type="ChEBI" id="CHEBI:65315"/>
        <dbReference type="EC" id="5.4.99.23"/>
    </reaction>
</comment>
<dbReference type="STRING" id="118101.ATN01_01985"/>
<reference evidence="8 9" key="1">
    <citation type="submission" date="2015-11" db="EMBL/GenBank/DDBJ databases">
        <title>The complete genome of Buchnera aphidicola from Diuraphis noxia biotype SAM.</title>
        <authorList>
            <person name="Burger N.F.V."/>
            <person name="Oberholster A.-M."/>
        </authorList>
    </citation>
    <scope>NUCLEOTIDE SEQUENCE [LARGE SCALE GENOMIC DNA]</scope>
    <source>
        <strain evidence="8">SAM</strain>
    </source>
</reference>
<dbReference type="PANTHER" id="PTHR21600">
    <property type="entry name" value="MITOCHONDRIAL RNA PSEUDOURIDINE SYNTHASE"/>
    <property type="match status" value="1"/>
</dbReference>
<evidence type="ECO:0000259" key="7">
    <source>
        <dbReference type="SMART" id="SM00363"/>
    </source>
</evidence>
<dbReference type="AlphaFoldDB" id="A0A1B2H8R0"/>
<dbReference type="SMART" id="SM00363">
    <property type="entry name" value="S4"/>
    <property type="match status" value="1"/>
</dbReference>
<evidence type="ECO:0000256" key="3">
    <source>
        <dbReference type="ARBA" id="ARBA00036882"/>
    </source>
</evidence>
<feature type="active site" evidence="4">
    <location>
        <position position="139"/>
    </location>
</feature>
<comment type="similarity">
    <text evidence="1 6">Belongs to the pseudouridine synthase RluA family.</text>
</comment>
<dbReference type="Gene3D" id="3.10.290.10">
    <property type="entry name" value="RNA-binding S4 domain"/>
    <property type="match status" value="1"/>
</dbReference>
<organism evidence="8 9">
    <name type="scientific">Buchnera aphidicola subsp. Diuraphis noxia</name>
    <dbReference type="NCBI Taxonomy" id="118101"/>
    <lineage>
        <taxon>Bacteria</taxon>
        <taxon>Pseudomonadati</taxon>
        <taxon>Pseudomonadota</taxon>
        <taxon>Gammaproteobacteria</taxon>
        <taxon>Enterobacterales</taxon>
        <taxon>Erwiniaceae</taxon>
        <taxon>Buchnera</taxon>
    </lineage>
</organism>
<keyword evidence="2 6" id="KW-0413">Isomerase</keyword>
<dbReference type="GO" id="GO:0160140">
    <property type="term" value="F:23S rRNA pseudouridine(1911/1915/1917) synthase activity"/>
    <property type="evidence" value="ECO:0007669"/>
    <property type="project" value="UniProtKB-EC"/>
</dbReference>
<dbReference type="PROSITE" id="PS50889">
    <property type="entry name" value="S4"/>
    <property type="match status" value="1"/>
</dbReference>
<dbReference type="GO" id="GO:0000455">
    <property type="term" value="P:enzyme-directed rRNA pseudouridine synthesis"/>
    <property type="evidence" value="ECO:0007669"/>
    <property type="project" value="TreeGrafter"/>
</dbReference>
<dbReference type="EMBL" id="CP013259">
    <property type="protein sequence ID" value="ANZ22604.1"/>
    <property type="molecule type" value="Genomic_DNA"/>
</dbReference>
<evidence type="ECO:0000256" key="1">
    <source>
        <dbReference type="ARBA" id="ARBA00010876"/>
    </source>
</evidence>
<sequence>MKKIKLNAIVSSVSLSGKRLDQVLSKLFKEYSRSYLKQLILINQVFINDHIVNQPDRKILGGEIITVYIFLNDISFNLPEKINLNIVYEDNEILVINKPAGLVVHPGAGNNTGTIFNALLYHYKNIKYLPRAGIVHRLDKNTSGLMVIAKTIFSYNFLLKLLKKRKISREYQGIVKGKMISGGTINAPIMRHHKKRICMMVHHLGKKSVTHYKIINGFKCHTHILIRLETGRTHQIRVHMLHIGYPLVGDPLYRGLNRCISYQKYQDVYKKKYQFSRQALHASHIAFCHPASRSLMSWTIPLPQDMKNLLLNL</sequence>
<dbReference type="OrthoDB" id="9807829at2"/>
<dbReference type="PANTHER" id="PTHR21600:SF44">
    <property type="entry name" value="RIBOSOMAL LARGE SUBUNIT PSEUDOURIDINE SYNTHASE D"/>
    <property type="match status" value="1"/>
</dbReference>
<dbReference type="Pfam" id="PF01479">
    <property type="entry name" value="S4"/>
    <property type="match status" value="1"/>
</dbReference>
<dbReference type="CDD" id="cd02869">
    <property type="entry name" value="PseudoU_synth_RluA_like"/>
    <property type="match status" value="1"/>
</dbReference>
<protein>
    <recommendedName>
        <fullName evidence="6">Pseudouridine synthase</fullName>
        <ecNumber evidence="6">5.4.99.-</ecNumber>
    </recommendedName>
</protein>
<dbReference type="GO" id="GO:0003723">
    <property type="term" value="F:RNA binding"/>
    <property type="evidence" value="ECO:0007669"/>
    <property type="project" value="UniProtKB-KW"/>
</dbReference>
<dbReference type="InterPro" id="IPR036986">
    <property type="entry name" value="S4_RNA-bd_sf"/>
</dbReference>
<name>A0A1B2H8R0_BUCDN</name>
<feature type="domain" description="RNA-binding S4" evidence="7">
    <location>
        <begin position="18"/>
        <end position="83"/>
    </location>
</feature>
<dbReference type="InterPro" id="IPR006224">
    <property type="entry name" value="PsdUridine_synth_RluA-like_CS"/>
</dbReference>
<comment type="function">
    <text evidence="6">Responsible for synthesis of pseudouridine from uracil.</text>
</comment>
<dbReference type="SUPFAM" id="SSF55174">
    <property type="entry name" value="Alpha-L RNA-binding motif"/>
    <property type="match status" value="1"/>
</dbReference>
<dbReference type="InterPro" id="IPR006145">
    <property type="entry name" value="PsdUridine_synth_RsuA/RluA"/>
</dbReference>
<evidence type="ECO:0000313" key="9">
    <source>
        <dbReference type="Proteomes" id="UP000093070"/>
    </source>
</evidence>
<dbReference type="CDD" id="cd00165">
    <property type="entry name" value="S4"/>
    <property type="match status" value="1"/>
</dbReference>
<dbReference type="PROSITE" id="PS01129">
    <property type="entry name" value="PSI_RLU"/>
    <property type="match status" value="1"/>
</dbReference>
<dbReference type="PATRIC" id="fig|118101.4.peg.396"/>
<dbReference type="NCBIfam" id="TIGR00005">
    <property type="entry name" value="rluA_subfam"/>
    <property type="match status" value="1"/>
</dbReference>
<evidence type="ECO:0000256" key="4">
    <source>
        <dbReference type="PIRSR" id="PIRSR606225-1"/>
    </source>
</evidence>
<dbReference type="Pfam" id="PF00849">
    <property type="entry name" value="PseudoU_synth_2"/>
    <property type="match status" value="1"/>
</dbReference>
<dbReference type="InterPro" id="IPR050188">
    <property type="entry name" value="RluA_PseudoU_synthase"/>
</dbReference>
<dbReference type="NCBIfam" id="NF008385">
    <property type="entry name" value="PRK11180.1"/>
    <property type="match status" value="1"/>
</dbReference>
<dbReference type="Gene3D" id="3.30.2350.10">
    <property type="entry name" value="Pseudouridine synthase"/>
    <property type="match status" value="1"/>
</dbReference>
<dbReference type="Proteomes" id="UP000093070">
    <property type="component" value="Chromosome"/>
</dbReference>
<comment type="catalytic activity">
    <reaction evidence="6">
        <text>a uridine in RNA = a pseudouridine in RNA</text>
        <dbReference type="Rhea" id="RHEA:48348"/>
        <dbReference type="Rhea" id="RHEA-COMP:12068"/>
        <dbReference type="Rhea" id="RHEA-COMP:12069"/>
        <dbReference type="ChEBI" id="CHEBI:65314"/>
        <dbReference type="ChEBI" id="CHEBI:65315"/>
    </reaction>
</comment>
<dbReference type="InterPro" id="IPR002942">
    <property type="entry name" value="S4_RNA-bd"/>
</dbReference>
<dbReference type="InterPro" id="IPR020103">
    <property type="entry name" value="PsdUridine_synth_cat_dom_sf"/>
</dbReference>
<keyword evidence="5" id="KW-0694">RNA-binding</keyword>
<dbReference type="RefSeq" id="WP_075433426.1">
    <property type="nucleotide sequence ID" value="NZ_CP013259.1"/>
</dbReference>
<dbReference type="SUPFAM" id="SSF55120">
    <property type="entry name" value="Pseudouridine synthase"/>
    <property type="match status" value="1"/>
</dbReference>